<organism evidence="1 2">
    <name type="scientific">Tanacetum coccineum</name>
    <dbReference type="NCBI Taxonomy" id="301880"/>
    <lineage>
        <taxon>Eukaryota</taxon>
        <taxon>Viridiplantae</taxon>
        <taxon>Streptophyta</taxon>
        <taxon>Embryophyta</taxon>
        <taxon>Tracheophyta</taxon>
        <taxon>Spermatophyta</taxon>
        <taxon>Magnoliopsida</taxon>
        <taxon>eudicotyledons</taxon>
        <taxon>Gunneridae</taxon>
        <taxon>Pentapetalae</taxon>
        <taxon>asterids</taxon>
        <taxon>campanulids</taxon>
        <taxon>Asterales</taxon>
        <taxon>Asteraceae</taxon>
        <taxon>Asteroideae</taxon>
        <taxon>Anthemideae</taxon>
        <taxon>Anthemidinae</taxon>
        <taxon>Tanacetum</taxon>
    </lineage>
</organism>
<reference evidence="1" key="1">
    <citation type="journal article" date="2022" name="Int. J. Mol. Sci.">
        <title>Draft Genome of Tanacetum Coccineum: Genomic Comparison of Closely Related Tanacetum-Family Plants.</title>
        <authorList>
            <person name="Yamashiro T."/>
            <person name="Shiraishi A."/>
            <person name="Nakayama K."/>
            <person name="Satake H."/>
        </authorList>
    </citation>
    <scope>NUCLEOTIDE SEQUENCE</scope>
</reference>
<gene>
    <name evidence="1" type="ORF">Tco_0820416</name>
</gene>
<proteinExistence type="predicted"/>
<reference evidence="1" key="2">
    <citation type="submission" date="2022-01" db="EMBL/GenBank/DDBJ databases">
        <authorList>
            <person name="Yamashiro T."/>
            <person name="Shiraishi A."/>
            <person name="Satake H."/>
            <person name="Nakayama K."/>
        </authorList>
    </citation>
    <scope>NUCLEOTIDE SEQUENCE</scope>
</reference>
<accession>A0ABQ5ACG3</accession>
<evidence type="ECO:0000313" key="1">
    <source>
        <dbReference type="EMBL" id="GJS99246.1"/>
    </source>
</evidence>
<dbReference type="Proteomes" id="UP001151760">
    <property type="component" value="Unassembled WGS sequence"/>
</dbReference>
<name>A0ABQ5ACG3_9ASTR</name>
<sequence>MKEQAYNIIKSKIQELNDKAISTSSRKQDLRSHLKNLKTTHEGRLLASKYVREHRSSESAGSLASGEIVSLKILSRTRKSATNHESLIFI</sequence>
<dbReference type="EMBL" id="BQNB010012105">
    <property type="protein sequence ID" value="GJS99246.1"/>
    <property type="molecule type" value="Genomic_DNA"/>
</dbReference>
<keyword evidence="2" id="KW-1185">Reference proteome</keyword>
<comment type="caution">
    <text evidence="1">The sequence shown here is derived from an EMBL/GenBank/DDBJ whole genome shotgun (WGS) entry which is preliminary data.</text>
</comment>
<evidence type="ECO:0000313" key="2">
    <source>
        <dbReference type="Proteomes" id="UP001151760"/>
    </source>
</evidence>
<protein>
    <submittedName>
        <fullName evidence="1">Uncharacterized protein</fullName>
    </submittedName>
</protein>